<organism evidence="6 7">
    <name type="scientific">Phytophthora ramorum</name>
    <name type="common">Sudden oak death agent</name>
    <dbReference type="NCBI Taxonomy" id="164328"/>
    <lineage>
        <taxon>Eukaryota</taxon>
        <taxon>Sar</taxon>
        <taxon>Stramenopiles</taxon>
        <taxon>Oomycota</taxon>
        <taxon>Peronosporomycetes</taxon>
        <taxon>Peronosporales</taxon>
        <taxon>Peronosporaceae</taxon>
        <taxon>Phytophthora</taxon>
    </lineage>
</organism>
<sequence length="162" mass="18010">MRLLLWVLLATLVIYISTTNAASAVTDSEDTKLSQLTSEDIEALTHLLAVESDVDAKRFLRGDTETDLTTAGSDTDALDAEAEERGIVPSSVTNLINKVKNGWSKFKTKALEKAFKHMMKNGEDPTKLAKRLEIGGAAEPRYEKLYEKYTAWWINYHTNAGT</sequence>
<dbReference type="OrthoDB" id="126652at2759"/>
<dbReference type="InterPro" id="IPR031825">
    <property type="entry name" value="RXLR"/>
</dbReference>
<evidence type="ECO:0000313" key="7">
    <source>
        <dbReference type="Proteomes" id="UP000005238"/>
    </source>
</evidence>
<evidence type="ECO:0000256" key="3">
    <source>
        <dbReference type="ARBA" id="ARBA00022525"/>
    </source>
</evidence>
<name>H3GWP5_PHYRM</name>
<dbReference type="InParanoid" id="H3GWP5"/>
<dbReference type="OMA" id="ATEPRYE"/>
<feature type="chain" id="PRO_5028505386" description="RxLR effector protein" evidence="5">
    <location>
        <begin position="22"/>
        <end position="162"/>
    </location>
</feature>
<dbReference type="VEuPathDB" id="FungiDB:KRP23_11948"/>
<keyword evidence="4 5" id="KW-0732">Signal</keyword>
<dbReference type="EnsemblProtists" id="Phyra81911">
    <property type="protein sequence ID" value="Phyra81911"/>
    <property type="gene ID" value="Phyra81911"/>
</dbReference>
<dbReference type="EMBL" id="DS566062">
    <property type="status" value="NOT_ANNOTATED_CDS"/>
    <property type="molecule type" value="Genomic_DNA"/>
</dbReference>
<proteinExistence type="inferred from homology"/>
<dbReference type="HOGENOM" id="CLU_1638744_0_0_1"/>
<dbReference type="GeneID" id="94218289"/>
<keyword evidence="7" id="KW-1185">Reference proteome</keyword>
<evidence type="ECO:0000256" key="1">
    <source>
        <dbReference type="ARBA" id="ARBA00004613"/>
    </source>
</evidence>
<evidence type="ECO:0000313" key="6">
    <source>
        <dbReference type="EnsemblProtists" id="Phyra81911"/>
    </source>
</evidence>
<dbReference type="Proteomes" id="UP000005238">
    <property type="component" value="Unassembled WGS sequence"/>
</dbReference>
<evidence type="ECO:0000256" key="2">
    <source>
        <dbReference type="ARBA" id="ARBA00010400"/>
    </source>
</evidence>
<dbReference type="RefSeq" id="XP_067740119.1">
    <property type="nucleotide sequence ID" value="XM_067882530.1"/>
</dbReference>
<comment type="subcellular location">
    <subcellularLocation>
        <location evidence="1 5">Secreted</location>
    </subcellularLocation>
</comment>
<evidence type="ECO:0000256" key="4">
    <source>
        <dbReference type="ARBA" id="ARBA00022729"/>
    </source>
</evidence>
<comment type="similarity">
    <text evidence="2 5">Belongs to the RxLR effector family.</text>
</comment>
<accession>H3GWP5</accession>
<dbReference type="AlphaFoldDB" id="H3GWP5"/>
<dbReference type="VEuPathDB" id="FungiDB:KRP22_13988"/>
<reference evidence="7" key="1">
    <citation type="journal article" date="2006" name="Science">
        <title>Phytophthora genome sequences uncover evolutionary origins and mechanisms of pathogenesis.</title>
        <authorList>
            <person name="Tyler B.M."/>
            <person name="Tripathy S."/>
            <person name="Zhang X."/>
            <person name="Dehal P."/>
            <person name="Jiang R.H."/>
            <person name="Aerts A."/>
            <person name="Arredondo F.D."/>
            <person name="Baxter L."/>
            <person name="Bensasson D."/>
            <person name="Beynon J.L."/>
            <person name="Chapman J."/>
            <person name="Damasceno C.M."/>
            <person name="Dorrance A.E."/>
            <person name="Dou D."/>
            <person name="Dickerman A.W."/>
            <person name="Dubchak I.L."/>
            <person name="Garbelotto M."/>
            <person name="Gijzen M."/>
            <person name="Gordon S.G."/>
            <person name="Govers F."/>
            <person name="Grunwald N.J."/>
            <person name="Huang W."/>
            <person name="Ivors K.L."/>
            <person name="Jones R.W."/>
            <person name="Kamoun S."/>
            <person name="Krampis K."/>
            <person name="Lamour K.H."/>
            <person name="Lee M.K."/>
            <person name="McDonald W.H."/>
            <person name="Medina M."/>
            <person name="Meijer H.J."/>
            <person name="Nordberg E.K."/>
            <person name="Maclean D.J."/>
            <person name="Ospina-Giraldo M.D."/>
            <person name="Morris P.F."/>
            <person name="Phuntumart V."/>
            <person name="Putnam N.H."/>
            <person name="Rash S."/>
            <person name="Rose J.K."/>
            <person name="Sakihama Y."/>
            <person name="Salamov A.A."/>
            <person name="Savidor A."/>
            <person name="Scheuring C.F."/>
            <person name="Smith B.M."/>
            <person name="Sobral B.W."/>
            <person name="Terry A."/>
            <person name="Torto-Alalibo T.A."/>
            <person name="Win J."/>
            <person name="Xu Z."/>
            <person name="Zhang H."/>
            <person name="Grigoriev I.V."/>
            <person name="Rokhsar D.S."/>
            <person name="Boore J.L."/>
        </authorList>
    </citation>
    <scope>NUCLEOTIDE SEQUENCE [LARGE SCALE GENOMIC DNA]</scope>
    <source>
        <strain evidence="7">Pr102</strain>
    </source>
</reference>
<feature type="signal peptide" evidence="5">
    <location>
        <begin position="1"/>
        <end position="21"/>
    </location>
</feature>
<comment type="domain">
    <text evidence="5">The RxLR-dEER motif acts to carry the protein into the host cell cytoplasm through binding to cell surface phosphatidylinositol-3-phosphate.</text>
</comment>
<keyword evidence="3 5" id="KW-0964">Secreted</keyword>
<dbReference type="GO" id="GO:0005576">
    <property type="term" value="C:extracellular region"/>
    <property type="evidence" value="ECO:0007669"/>
    <property type="project" value="UniProtKB-SubCell"/>
</dbReference>
<reference evidence="6" key="2">
    <citation type="submission" date="2015-06" db="UniProtKB">
        <authorList>
            <consortium name="EnsemblProtists"/>
        </authorList>
    </citation>
    <scope>IDENTIFICATION</scope>
    <source>
        <strain evidence="6">Pr102</strain>
    </source>
</reference>
<dbReference type="eggNOG" id="ENOG502RF03">
    <property type="taxonomic scope" value="Eukaryota"/>
</dbReference>
<evidence type="ECO:0000256" key="5">
    <source>
        <dbReference type="RuleBase" id="RU367124"/>
    </source>
</evidence>
<dbReference type="Pfam" id="PF16810">
    <property type="entry name" value="RXLR"/>
    <property type="match status" value="1"/>
</dbReference>
<protein>
    <recommendedName>
        <fullName evidence="5">RxLR effector protein</fullName>
    </recommendedName>
</protein>
<comment type="function">
    <text evidence="5">Effector that suppresses plant defense responses during pathogen infection.</text>
</comment>